<evidence type="ECO:0000259" key="3">
    <source>
        <dbReference type="PROSITE" id="PS50977"/>
    </source>
</evidence>
<evidence type="ECO:0000313" key="5">
    <source>
        <dbReference type="Proteomes" id="UP001361239"/>
    </source>
</evidence>
<comment type="caution">
    <text evidence="4">The sequence shown here is derived from an EMBL/GenBank/DDBJ whole genome shotgun (WGS) entry which is preliminary data.</text>
</comment>
<dbReference type="InterPro" id="IPR039536">
    <property type="entry name" value="TetR_C_Proteobacteria"/>
</dbReference>
<gene>
    <name evidence="4" type="ORF">WG901_14425</name>
</gene>
<feature type="domain" description="HTH tetR-type" evidence="3">
    <location>
        <begin position="18"/>
        <end position="78"/>
    </location>
</feature>
<dbReference type="Gene3D" id="1.10.357.10">
    <property type="entry name" value="Tetracycline Repressor, domain 2"/>
    <property type="match status" value="1"/>
</dbReference>
<evidence type="ECO:0000313" key="4">
    <source>
        <dbReference type="EMBL" id="MEJ5977841.1"/>
    </source>
</evidence>
<feature type="DNA-binding region" description="H-T-H motif" evidence="2">
    <location>
        <begin position="41"/>
        <end position="60"/>
    </location>
</feature>
<dbReference type="PROSITE" id="PS50977">
    <property type="entry name" value="HTH_TETR_2"/>
    <property type="match status" value="1"/>
</dbReference>
<dbReference type="EMBL" id="JBBHJZ010000003">
    <property type="protein sequence ID" value="MEJ5977841.1"/>
    <property type="molecule type" value="Genomic_DNA"/>
</dbReference>
<dbReference type="Pfam" id="PF14246">
    <property type="entry name" value="TetR_C_7"/>
    <property type="match status" value="1"/>
</dbReference>
<reference evidence="4 5" key="1">
    <citation type="submission" date="2024-03" db="EMBL/GenBank/DDBJ databases">
        <authorList>
            <person name="Jo J.-H."/>
        </authorList>
    </citation>
    <scope>NUCLEOTIDE SEQUENCE [LARGE SCALE GENOMIC DNA]</scope>
    <source>
        <strain evidence="4 5">PS1R-30</strain>
    </source>
</reference>
<dbReference type="Gene3D" id="1.10.10.60">
    <property type="entry name" value="Homeodomain-like"/>
    <property type="match status" value="1"/>
</dbReference>
<dbReference type="Pfam" id="PF00440">
    <property type="entry name" value="TetR_N"/>
    <property type="match status" value="1"/>
</dbReference>
<keyword evidence="5" id="KW-1185">Reference proteome</keyword>
<evidence type="ECO:0000256" key="1">
    <source>
        <dbReference type="ARBA" id="ARBA00023125"/>
    </source>
</evidence>
<sequence>MAEMQTSPPILRRPGRPTLSDEQLLDIALDLFLEHGFERTSIDAITAAAGMAKRTVYARYADKEALFKAALARAIDEWMVPVARLRAAEVDDLEKALLAIAQMLLTNILSPAGLRLLRLSNAVSVSMPEIAAANTRMGTEPTLDYLADLFRRRLLPADAPAPEAQEAALAFLHLVVGGPASTAAWGVAFDDDSIDRHTRYCVRLFLHGALPVQDRGLIERENRRLRAQAAEAAEVLDSLNKKLRDGI</sequence>
<keyword evidence="1 2" id="KW-0238">DNA-binding</keyword>
<accession>A0ABU8RYT9</accession>
<dbReference type="InterPro" id="IPR050109">
    <property type="entry name" value="HTH-type_TetR-like_transc_reg"/>
</dbReference>
<dbReference type="RefSeq" id="WP_339587793.1">
    <property type="nucleotide sequence ID" value="NZ_JBBHJZ010000003.1"/>
</dbReference>
<name>A0ABU8RYT9_9SPHN</name>
<dbReference type="PANTHER" id="PTHR30055:SF146">
    <property type="entry name" value="HTH-TYPE TRANSCRIPTIONAL DUAL REGULATOR CECR"/>
    <property type="match status" value="1"/>
</dbReference>
<dbReference type="PRINTS" id="PR00455">
    <property type="entry name" value="HTHTETR"/>
</dbReference>
<evidence type="ECO:0000256" key="2">
    <source>
        <dbReference type="PROSITE-ProRule" id="PRU00335"/>
    </source>
</evidence>
<dbReference type="InterPro" id="IPR009057">
    <property type="entry name" value="Homeodomain-like_sf"/>
</dbReference>
<protein>
    <submittedName>
        <fullName evidence="4">TetR/AcrR family transcriptional regulator</fullName>
    </submittedName>
</protein>
<organism evidence="4 5">
    <name type="scientific">Novosphingobium anseongense</name>
    <dbReference type="NCBI Taxonomy" id="3133436"/>
    <lineage>
        <taxon>Bacteria</taxon>
        <taxon>Pseudomonadati</taxon>
        <taxon>Pseudomonadota</taxon>
        <taxon>Alphaproteobacteria</taxon>
        <taxon>Sphingomonadales</taxon>
        <taxon>Sphingomonadaceae</taxon>
        <taxon>Novosphingobium</taxon>
    </lineage>
</organism>
<dbReference type="SUPFAM" id="SSF46689">
    <property type="entry name" value="Homeodomain-like"/>
    <property type="match status" value="1"/>
</dbReference>
<dbReference type="Proteomes" id="UP001361239">
    <property type="component" value="Unassembled WGS sequence"/>
</dbReference>
<proteinExistence type="predicted"/>
<dbReference type="PANTHER" id="PTHR30055">
    <property type="entry name" value="HTH-TYPE TRANSCRIPTIONAL REGULATOR RUTR"/>
    <property type="match status" value="1"/>
</dbReference>
<dbReference type="InterPro" id="IPR001647">
    <property type="entry name" value="HTH_TetR"/>
</dbReference>